<feature type="region of interest" description="Disordered" evidence="1">
    <location>
        <begin position="330"/>
        <end position="406"/>
    </location>
</feature>
<keyword evidence="4" id="KW-1185">Reference proteome</keyword>
<feature type="region of interest" description="Disordered" evidence="1">
    <location>
        <begin position="170"/>
        <end position="217"/>
    </location>
</feature>
<proteinExistence type="predicted"/>
<evidence type="ECO:0000256" key="1">
    <source>
        <dbReference type="SAM" id="MobiDB-lite"/>
    </source>
</evidence>
<protein>
    <submittedName>
        <fullName evidence="3">Uncharacterized protein</fullName>
    </submittedName>
</protein>
<feature type="compositionally biased region" description="Basic residues" evidence="1">
    <location>
        <begin position="172"/>
        <end position="194"/>
    </location>
</feature>
<organism evidence="3 4">
    <name type="scientific">Helicoverpa armigera</name>
    <name type="common">Cotton bollworm</name>
    <name type="synonym">Heliothis armigera</name>
    <dbReference type="NCBI Taxonomy" id="29058"/>
    <lineage>
        <taxon>Eukaryota</taxon>
        <taxon>Metazoa</taxon>
        <taxon>Ecdysozoa</taxon>
        <taxon>Arthropoda</taxon>
        <taxon>Hexapoda</taxon>
        <taxon>Insecta</taxon>
        <taxon>Pterygota</taxon>
        <taxon>Neoptera</taxon>
        <taxon>Endopterygota</taxon>
        <taxon>Lepidoptera</taxon>
        <taxon>Glossata</taxon>
        <taxon>Ditrysia</taxon>
        <taxon>Noctuoidea</taxon>
        <taxon>Noctuidae</taxon>
        <taxon>Heliothinae</taxon>
        <taxon>Helicoverpa</taxon>
    </lineage>
</organism>
<dbReference type="EMBL" id="KZ149926">
    <property type="protein sequence ID" value="PZC77576.1"/>
    <property type="molecule type" value="Genomic_DNA"/>
</dbReference>
<feature type="compositionally biased region" description="Basic and acidic residues" evidence="1">
    <location>
        <begin position="1013"/>
        <end position="1032"/>
    </location>
</feature>
<feature type="region of interest" description="Disordered" evidence="1">
    <location>
        <begin position="1250"/>
        <end position="1269"/>
    </location>
</feature>
<evidence type="ECO:0000313" key="4">
    <source>
        <dbReference type="Proteomes" id="UP000249218"/>
    </source>
</evidence>
<reference evidence="3 4" key="1">
    <citation type="journal article" date="2017" name="BMC Biol.">
        <title>Genomic innovations, transcriptional plasticity and gene loss underlying the evolution and divergence of two highly polyphagous and invasive Helicoverpa pest species.</title>
        <authorList>
            <person name="Pearce S.L."/>
            <person name="Clarke D.F."/>
            <person name="East P.D."/>
            <person name="Elfekih S."/>
            <person name="Gordon K.H."/>
            <person name="Jermiin L.S."/>
            <person name="McGaughran A."/>
            <person name="Oakeshott J.G."/>
            <person name="Papanikolaou A."/>
            <person name="Perera O.P."/>
            <person name="Rane R.V."/>
            <person name="Richards S."/>
            <person name="Tay W.T."/>
            <person name="Walsh T.K."/>
            <person name="Anderson A."/>
            <person name="Anderson C.J."/>
            <person name="Asgari S."/>
            <person name="Board P.G."/>
            <person name="Bretschneider A."/>
            <person name="Campbell P.M."/>
            <person name="Chertemps T."/>
            <person name="Christeller J.T."/>
            <person name="Coppin C.W."/>
            <person name="Downes S.J."/>
            <person name="Duan G."/>
            <person name="Farnsworth C.A."/>
            <person name="Good R.T."/>
            <person name="Han L.B."/>
            <person name="Han Y.C."/>
            <person name="Hatje K."/>
            <person name="Horne I."/>
            <person name="Huang Y.P."/>
            <person name="Hughes D.S."/>
            <person name="Jacquin-Joly E."/>
            <person name="James W."/>
            <person name="Jhangiani S."/>
            <person name="Kollmar M."/>
            <person name="Kuwar S.S."/>
            <person name="Li S."/>
            <person name="Liu N.Y."/>
            <person name="Maibeche M.T."/>
            <person name="Miller J.R."/>
            <person name="Montagne N."/>
            <person name="Perry T."/>
            <person name="Qu J."/>
            <person name="Song S.V."/>
            <person name="Sutton G.G."/>
            <person name="Vogel H."/>
            <person name="Walenz B.P."/>
            <person name="Xu W."/>
            <person name="Zhang H.J."/>
            <person name="Zou Z."/>
            <person name="Batterham P."/>
            <person name="Edwards O.R."/>
            <person name="Feyereisen R."/>
            <person name="Gibbs R.A."/>
            <person name="Heckel D.G."/>
            <person name="McGrath A."/>
            <person name="Robin C."/>
            <person name="Scherer S.E."/>
            <person name="Worley K.C."/>
            <person name="Wu Y.D."/>
        </authorList>
    </citation>
    <scope>NUCLEOTIDE SEQUENCE [LARGE SCALE GENOMIC DNA]</scope>
    <source>
        <strain evidence="3">Harm_GR_Male_#8</strain>
        <tissue evidence="3">Whole organism</tissue>
    </source>
</reference>
<dbReference type="Proteomes" id="UP000249218">
    <property type="component" value="Unassembled WGS sequence"/>
</dbReference>
<sequence length="1322" mass="151263">MLLALLLHLVLFHLLSARDKPPLDAPRKDSQYEVQRVDSCPSVGYTFRRQQSHNSLDPGDCFLCFCQEDHTAVCWKRENRRCDKESFHYHGVGKRDTRIRRSPSFADIFFRDASRDIFGKNVEPECKPFESSFSDDCPPTDWCIGCTVCDCDSNGRWDCHLLSFCPDEKDKQKSKRKGSMRKLVGKKPVKHKKALSTNPPKKTISNPVKNNKTMSKAKNRTIPIKREGSKTAPPKRIVKKSVPIRMDMTPEPGGKRRTPIRYKRIPPSKSEQTKEKIIKRNIATHKPIEIKSTKVNLEMEIAQKLMRRVMENLKRSIKSEVKDMSKIAKENVDKAKNMNNAKKPVPKGKEKPKTVNKRQIKKPNKKPPQKKPKPKKPMKKPIYNPKAKPTRKPTVTQYSRQKRDVSRESHILTLTKPKVPGYLTTVSDEWSAGDNTTTALSIIPMATNLLVTEEANYTRPARHSTLPGNEYYRYVVGGEDSKVGMDTPAGETGTTQVNMTETVFDLIDGQPTTIVPTEITKIIYTIPPVIHYEVNKTVVNITKLHDLKFSKWSHLKRFKDKKNNSSSDKHKNFGKLVTHTNFNQSKGKERIHGKNVARKINGKKFNVVKLLRHPKCKMDACFNDNSSSTQAGSKNIGDLHGILTQILKSMDTNTTTVTQTLHRRRKFSILRYLKRIFNKIFKRNKTPNRLSKHQLIETLCENFGPCIVSRRDKMILNGKLADIDIESTNILKTVRIIKGLLKLVQLPKNSGSKTVKQENFRNDIQKLNHILKGGYNKNDQTDLTTAQQIQIDYIKKNTQEFIKSVSKFASLLNEIIMILTKQDVNIPIIANTGNDIKNTTKDDPFENLKDLLIRYNLIQNTFMKRMYEQLNNFENKVTEKPKVSEFKDVNNSVAIENFSRDIIQNLRKLKRFAQTVSSSYRAKRATARDDDAIEYLLMLMEYLIKQNHPLDAAPVNDGIDLLIEAIKNAPDIKPIKKKVLEYTPTPYVDTTTAPPFRSYTTESFLTEEDSPSESEKSSSEDSGRIKLEDTEGKLEAQKDIVEMVADDEKYPYHREDKYHYDRRAEPDKIEDITDAVYYNRVEGNMGPDQENLYETTTPLAVNSELGDKLDSHDDVNAEKSLAIENNIENNILDKPLVEVENNEKKFEVFVGDMDDEVIPSSTTPVAEVLLSTTTTESYMQSKPRPKNKMRHLDLDSFDSESIDKKSKLEWIEENFGKGYVKTKESEERHTTTAATTTAKIIVTPVTDKGDVSSLTREERLDDNDKNSKKNKINAEEVMLRKQMDLLNSLDYGTEKGEVFGSDSKDGINEERYASDNFPSYFV</sequence>
<gene>
    <name evidence="3" type="primary">HaOG203199</name>
    <name evidence="3" type="ORF">B5X24_HaOG203199</name>
</gene>
<feature type="compositionally biased region" description="Polar residues" evidence="1">
    <location>
        <begin position="195"/>
        <end position="216"/>
    </location>
</feature>
<feature type="signal peptide" evidence="2">
    <location>
        <begin position="1"/>
        <end position="17"/>
    </location>
</feature>
<evidence type="ECO:0000313" key="3">
    <source>
        <dbReference type="EMBL" id="PZC77576.1"/>
    </source>
</evidence>
<accession>A0A2W1BY13</accession>
<evidence type="ECO:0000256" key="2">
    <source>
        <dbReference type="SAM" id="SignalP"/>
    </source>
</evidence>
<keyword evidence="2" id="KW-0732">Signal</keyword>
<name>A0A2W1BY13_HELAM</name>
<feature type="chain" id="PRO_5016108017" evidence="2">
    <location>
        <begin position="18"/>
        <end position="1322"/>
    </location>
</feature>
<feature type="compositionally biased region" description="Basic residues" evidence="1">
    <location>
        <begin position="354"/>
        <end position="379"/>
    </location>
</feature>
<feature type="region of interest" description="Disordered" evidence="1">
    <location>
        <begin position="1003"/>
        <end position="1032"/>
    </location>
</feature>
<dbReference type="OrthoDB" id="7489891at2759"/>